<proteinExistence type="predicted"/>
<dbReference type="GO" id="GO:0046906">
    <property type="term" value="F:tetrapyrrole binding"/>
    <property type="evidence" value="ECO:0007669"/>
    <property type="project" value="TreeGrafter"/>
</dbReference>
<sequence length="243" mass="28250">MTIKIHETDTQFDKLCVLLKSEQCNTNNSKFTLINKIASLNKNSLFKLLSLLLEKYSLKQKSIDLIDEYIYELLLNSKDTVIINLLNNNFPNGVILLKSELSIDYKPLQQLLRVGKFQEADQMTQCLLCTLSQISNDHSRSWLYFTDITSLPSTDLQTIDRLWQVHSLGLFGISRQRDIWIKNGSNWEKLWSKIGWTLNNSSKRYPQEFTWDITAPEGHLPLFNQLRGVQVLKALFTHPAWNE</sequence>
<dbReference type="PANTHER" id="PTHR34800">
    <property type="entry name" value="TETRAPYRROLE-BINDING PROTEIN, CHLOROPLASTIC"/>
    <property type="match status" value="1"/>
</dbReference>
<organism evidence="2">
    <name type="scientific">Acrochaetium secundatum</name>
    <dbReference type="NCBI Taxonomy" id="209631"/>
    <lineage>
        <taxon>Eukaryota</taxon>
        <taxon>Rhodophyta</taxon>
        <taxon>Florideophyceae</taxon>
        <taxon>Nemaliophycidae</taxon>
        <taxon>Acrochaetiales</taxon>
        <taxon>Acrochaetiaceae</taxon>
        <taxon>Acrochaetium</taxon>
    </lineage>
</organism>
<dbReference type="Gene3D" id="1.25.40.620">
    <property type="match status" value="1"/>
</dbReference>
<dbReference type="AlphaFoldDB" id="A0A4D6BMZ2"/>
<evidence type="ECO:0000313" key="2">
    <source>
        <dbReference type="EMBL" id="QBX88339.1"/>
    </source>
</evidence>
<dbReference type="InterPro" id="IPR008629">
    <property type="entry name" value="GUN4-like"/>
</dbReference>
<geneLocation type="plastid" evidence="2"/>
<dbReference type="CDD" id="cd16383">
    <property type="entry name" value="GUN4"/>
    <property type="match status" value="1"/>
</dbReference>
<gene>
    <name evidence="2" type="primary">ycf53</name>
</gene>
<dbReference type="Gene3D" id="1.10.10.1770">
    <property type="entry name" value="Gun4-like"/>
    <property type="match status" value="1"/>
</dbReference>
<dbReference type="InterPro" id="IPR016024">
    <property type="entry name" value="ARM-type_fold"/>
</dbReference>
<dbReference type="EMBL" id="MH026107">
    <property type="protein sequence ID" value="QBX88339.1"/>
    <property type="molecule type" value="Genomic_DNA"/>
</dbReference>
<dbReference type="InterPro" id="IPR037215">
    <property type="entry name" value="GUN4-like_sf"/>
</dbReference>
<dbReference type="GeneID" id="40138435"/>
<keyword evidence="2" id="KW-0934">Plastid</keyword>
<dbReference type="Pfam" id="PF05419">
    <property type="entry name" value="GUN4"/>
    <property type="match status" value="1"/>
</dbReference>
<evidence type="ECO:0000259" key="1">
    <source>
        <dbReference type="Pfam" id="PF05419"/>
    </source>
</evidence>
<reference evidence="2" key="1">
    <citation type="journal article" date="2019" name="Phycologia">
        <title>Chloroplast and mitochondrial genomes of Balbiania investiens (Balbianiales, Nemaliophycidae).</title>
        <authorList>
            <person name="Evans J.R."/>
            <person name="StAmour N."/>
            <person name="Verbruggen H."/>
            <person name="Salomaki E.D."/>
            <person name="Vis M.L."/>
        </authorList>
    </citation>
    <scope>NUCLEOTIDE SEQUENCE</scope>
</reference>
<name>A0A4D6BMZ2_9FLOR</name>
<protein>
    <recommendedName>
        <fullName evidence="1">GUN4-like domain-containing protein</fullName>
    </recommendedName>
</protein>
<dbReference type="SUPFAM" id="SSF48371">
    <property type="entry name" value="ARM repeat"/>
    <property type="match status" value="1"/>
</dbReference>
<dbReference type="RefSeq" id="YP_009628556.1">
    <property type="nucleotide sequence ID" value="NC_042170.1"/>
</dbReference>
<accession>A0A4D6BMZ2</accession>
<dbReference type="SUPFAM" id="SSF140869">
    <property type="entry name" value="GUN4-like"/>
    <property type="match status" value="1"/>
</dbReference>
<feature type="domain" description="GUN4-like" evidence="1">
    <location>
        <begin position="99"/>
        <end position="239"/>
    </location>
</feature>
<dbReference type="PANTHER" id="PTHR34800:SF1">
    <property type="entry name" value="TETRAPYRROLE-BINDING PROTEIN, CHLOROPLASTIC"/>
    <property type="match status" value="1"/>
</dbReference>